<dbReference type="GO" id="GO:0005524">
    <property type="term" value="F:ATP binding"/>
    <property type="evidence" value="ECO:0007669"/>
    <property type="project" value="UniProtKB-KW"/>
</dbReference>
<dbReference type="AlphaFoldDB" id="A0A2H1L5Q7"/>
<dbReference type="PANTHER" id="PTHR31814:SF2">
    <property type="entry name" value="PHOSPHOMEVALONATE KINASE"/>
    <property type="match status" value="1"/>
</dbReference>
<dbReference type="RefSeq" id="WP_101589181.1">
    <property type="nucleotide sequence ID" value="NZ_FXZM01000008.1"/>
</dbReference>
<evidence type="ECO:0000256" key="6">
    <source>
        <dbReference type="ARBA" id="ARBA00022840"/>
    </source>
</evidence>
<evidence type="ECO:0000313" key="10">
    <source>
        <dbReference type="Proteomes" id="UP000234462"/>
    </source>
</evidence>
<dbReference type="Pfam" id="PF08544">
    <property type="entry name" value="GHMP_kinases_C"/>
    <property type="match status" value="1"/>
</dbReference>
<keyword evidence="6" id="KW-0067">ATP-binding</keyword>
<evidence type="ECO:0000313" key="9">
    <source>
        <dbReference type="EMBL" id="SMY12238.1"/>
    </source>
</evidence>
<evidence type="ECO:0000259" key="8">
    <source>
        <dbReference type="Pfam" id="PF08544"/>
    </source>
</evidence>
<dbReference type="SUPFAM" id="SSF54211">
    <property type="entry name" value="Ribosomal protein S5 domain 2-like"/>
    <property type="match status" value="1"/>
</dbReference>
<dbReference type="InterPro" id="IPR006204">
    <property type="entry name" value="GHMP_kinase_N_dom"/>
</dbReference>
<dbReference type="EMBL" id="FXZM01000008">
    <property type="protein sequence ID" value="SMY12238.1"/>
    <property type="molecule type" value="Genomic_DNA"/>
</dbReference>
<dbReference type="SUPFAM" id="SSF55060">
    <property type="entry name" value="GHMP Kinase, C-terminal domain"/>
    <property type="match status" value="1"/>
</dbReference>
<dbReference type="Proteomes" id="UP000234462">
    <property type="component" value="Unassembled WGS sequence"/>
</dbReference>
<organism evidence="9 10">
    <name type="scientific">Brevibacterium jeotgali</name>
    <dbReference type="NCBI Taxonomy" id="1262550"/>
    <lineage>
        <taxon>Bacteria</taxon>
        <taxon>Bacillati</taxon>
        <taxon>Actinomycetota</taxon>
        <taxon>Actinomycetes</taxon>
        <taxon>Micrococcales</taxon>
        <taxon>Brevibacteriaceae</taxon>
        <taxon>Brevibacterium</taxon>
    </lineage>
</organism>
<dbReference type="EC" id="2.7.4.2" evidence="2"/>
<evidence type="ECO:0000256" key="3">
    <source>
        <dbReference type="ARBA" id="ARBA00022679"/>
    </source>
</evidence>
<dbReference type="Pfam" id="PF00288">
    <property type="entry name" value="GHMP_kinases_N"/>
    <property type="match status" value="1"/>
</dbReference>
<evidence type="ECO:0000256" key="4">
    <source>
        <dbReference type="ARBA" id="ARBA00022741"/>
    </source>
</evidence>
<keyword evidence="5 9" id="KW-0418">Kinase</keyword>
<protein>
    <recommendedName>
        <fullName evidence="2">phosphomevalonate kinase</fullName>
        <ecNumber evidence="2">2.7.4.2</ecNumber>
    </recommendedName>
</protein>
<keyword evidence="4" id="KW-0547">Nucleotide-binding</keyword>
<evidence type="ECO:0000256" key="2">
    <source>
        <dbReference type="ARBA" id="ARBA00012958"/>
    </source>
</evidence>
<comment type="pathway">
    <text evidence="1">Isoprenoid biosynthesis; isopentenyl diphosphate biosynthesis via mevalonate pathway; isopentenyl diphosphate from (R)-mevalonate: step 2/3.</text>
</comment>
<dbReference type="InterPro" id="IPR036554">
    <property type="entry name" value="GHMP_kinase_C_sf"/>
</dbReference>
<dbReference type="InterPro" id="IPR020568">
    <property type="entry name" value="Ribosomal_Su5_D2-typ_SF"/>
</dbReference>
<feature type="domain" description="GHMP kinase N-terminal" evidence="7">
    <location>
        <begin position="86"/>
        <end position="171"/>
    </location>
</feature>
<evidence type="ECO:0000256" key="1">
    <source>
        <dbReference type="ARBA" id="ARBA00005017"/>
    </source>
</evidence>
<reference evidence="10" key="1">
    <citation type="submission" date="2017-03" db="EMBL/GenBank/DDBJ databases">
        <authorList>
            <person name="Monnet C."/>
        </authorList>
    </citation>
    <scope>NUCLEOTIDE SEQUENCE [LARGE SCALE GENOMIC DNA]</scope>
    <source>
        <strain evidence="10">SJ5-8</strain>
    </source>
</reference>
<dbReference type="Gene3D" id="3.30.70.890">
    <property type="entry name" value="GHMP kinase, C-terminal domain"/>
    <property type="match status" value="1"/>
</dbReference>
<dbReference type="InterPro" id="IPR013750">
    <property type="entry name" value="GHMP_kinase_C_dom"/>
</dbReference>
<dbReference type="GO" id="GO:0019287">
    <property type="term" value="P:isopentenyl diphosphate biosynthetic process, mevalonate pathway"/>
    <property type="evidence" value="ECO:0007669"/>
    <property type="project" value="UniProtKB-UniPathway"/>
</dbReference>
<keyword evidence="3 9" id="KW-0808">Transferase</keyword>
<evidence type="ECO:0000259" key="7">
    <source>
        <dbReference type="Pfam" id="PF00288"/>
    </source>
</evidence>
<proteinExistence type="predicted"/>
<evidence type="ECO:0000256" key="5">
    <source>
        <dbReference type="ARBA" id="ARBA00022777"/>
    </source>
</evidence>
<dbReference type="InterPro" id="IPR035102">
    <property type="entry name" value="Phosphomevalonate_kinase"/>
</dbReference>
<keyword evidence="10" id="KW-1185">Reference proteome</keyword>
<feature type="domain" description="GHMP kinase C-terminal" evidence="8">
    <location>
        <begin position="291"/>
        <end position="349"/>
    </location>
</feature>
<dbReference type="InterPro" id="IPR014721">
    <property type="entry name" value="Ribsml_uS5_D2-typ_fold_subgr"/>
</dbReference>
<dbReference type="Gene3D" id="3.30.230.10">
    <property type="match status" value="1"/>
</dbReference>
<accession>A0A2H1L5Q7</accession>
<dbReference type="PRINTS" id="PR00959">
    <property type="entry name" value="MEVGALKINASE"/>
</dbReference>
<dbReference type="OrthoDB" id="1522677at2"/>
<dbReference type="NCBIfam" id="TIGR01220">
    <property type="entry name" value="Pmev_kin_Gr_pos"/>
    <property type="match status" value="1"/>
</dbReference>
<name>A0A2H1L5Q7_9MICO</name>
<dbReference type="GO" id="GO:0004631">
    <property type="term" value="F:phosphomevalonate kinase activity"/>
    <property type="evidence" value="ECO:0007669"/>
    <property type="project" value="UniProtKB-EC"/>
</dbReference>
<dbReference type="InterPro" id="IPR005917">
    <property type="entry name" value="Pmev_kinase_bact"/>
</dbReference>
<sequence length="367" mass="38987">MIEKRAPGKLYIAGEYAVVEPGGSAVLVAVDRYITVRLTEGADRGRVRSSAYGRTPLEWVRDDAGDRIILEHHPTDYVFAAITATEQLRSSRGLAPRYYDLDISSELDDVSGQKYGLGSSGAVTVAVIAALDEFYRLGLTATERFKLALLATIDVSPDSSGGDLAASTFGGWIRYSSPDRGALRTHRAAVGTVETLFADRAWAGSGVSRLPHPNHLDLLVGWTGSPASTERLVEQVRDAEGRPAVIPYDSFAGDSRACVDDLAAAFARGGEGALDVVHRARRVLQRLSASSGVLIETARLRALCDIAERHGGAAKPSGAGGGDCGVVLTRTEGPAGPADRIIREWRENGILPLSLAPHPATGDIDDF</sequence>
<gene>
    <name evidence="9" type="ORF">BJEO58_01832</name>
</gene>
<dbReference type="UniPathway" id="UPA00057">
    <property type="reaction ID" value="UER00099"/>
</dbReference>
<dbReference type="PANTHER" id="PTHR31814">
    <property type="match status" value="1"/>
</dbReference>